<dbReference type="RefSeq" id="WP_110674865.1">
    <property type="nucleotide sequence ID" value="NZ_CP035631.1"/>
</dbReference>
<comment type="similarity">
    <text evidence="2">Belongs to the DoxX family.</text>
</comment>
<feature type="transmembrane region" description="Helical" evidence="7">
    <location>
        <begin position="13"/>
        <end position="32"/>
    </location>
</feature>
<evidence type="ECO:0000256" key="4">
    <source>
        <dbReference type="ARBA" id="ARBA00022692"/>
    </source>
</evidence>
<dbReference type="Pfam" id="PF07681">
    <property type="entry name" value="DoxX"/>
    <property type="match status" value="1"/>
</dbReference>
<dbReference type="Proteomes" id="UP001321526">
    <property type="component" value="Chromosome"/>
</dbReference>
<feature type="transmembrane region" description="Helical" evidence="7">
    <location>
        <begin position="79"/>
        <end position="98"/>
    </location>
</feature>
<protein>
    <submittedName>
        <fullName evidence="8">DoxX family protein</fullName>
    </submittedName>
</protein>
<gene>
    <name evidence="8" type="ORF">EVC62_12255</name>
</gene>
<dbReference type="PANTHER" id="PTHR33452:SF1">
    <property type="entry name" value="INNER MEMBRANE PROTEIN YPHA-RELATED"/>
    <property type="match status" value="1"/>
</dbReference>
<reference evidence="8 9" key="1">
    <citation type="submission" date="2019-01" db="EMBL/GenBank/DDBJ databases">
        <title>Genome sequence of Salinicola endophyticus REST5.</title>
        <authorList>
            <person name="Nascimento F.X."/>
        </authorList>
    </citation>
    <scope>NUCLEOTIDE SEQUENCE [LARGE SCALE GENOMIC DNA]</scope>
    <source>
        <strain evidence="8 9">REST5</strain>
    </source>
</reference>
<evidence type="ECO:0000256" key="6">
    <source>
        <dbReference type="ARBA" id="ARBA00023136"/>
    </source>
</evidence>
<evidence type="ECO:0000256" key="1">
    <source>
        <dbReference type="ARBA" id="ARBA00004651"/>
    </source>
</evidence>
<sequence>MPRFFHNDDMGKLVLRLCVGVLMLFHGINKVLHPAAFDWLAQTLSGVGLPTFIAYGVLLGEIVGPLMAIVGWRARIGGLLMAGNMVVAVLLVHLPQFWSLTSQGGWALELQGMYLFAALAVMFLGSGRLALKPD</sequence>
<keyword evidence="3" id="KW-1003">Cell membrane</keyword>
<dbReference type="InterPro" id="IPR051907">
    <property type="entry name" value="DoxX-like_oxidoreductase"/>
</dbReference>
<evidence type="ECO:0000256" key="7">
    <source>
        <dbReference type="SAM" id="Phobius"/>
    </source>
</evidence>
<keyword evidence="5 7" id="KW-1133">Transmembrane helix</keyword>
<comment type="subcellular location">
    <subcellularLocation>
        <location evidence="1">Cell membrane</location>
        <topology evidence="1">Multi-pass membrane protein</topology>
    </subcellularLocation>
</comment>
<feature type="transmembrane region" description="Helical" evidence="7">
    <location>
        <begin position="110"/>
        <end position="131"/>
    </location>
</feature>
<evidence type="ECO:0000313" key="9">
    <source>
        <dbReference type="Proteomes" id="UP001321526"/>
    </source>
</evidence>
<evidence type="ECO:0000256" key="2">
    <source>
        <dbReference type="ARBA" id="ARBA00006679"/>
    </source>
</evidence>
<dbReference type="PANTHER" id="PTHR33452">
    <property type="entry name" value="OXIDOREDUCTASE CATD-RELATED"/>
    <property type="match status" value="1"/>
</dbReference>
<organism evidence="8 9">
    <name type="scientific">Salinicola endophyticus</name>
    <dbReference type="NCBI Taxonomy" id="1949083"/>
    <lineage>
        <taxon>Bacteria</taxon>
        <taxon>Pseudomonadati</taxon>
        <taxon>Pseudomonadota</taxon>
        <taxon>Gammaproteobacteria</taxon>
        <taxon>Oceanospirillales</taxon>
        <taxon>Halomonadaceae</taxon>
        <taxon>Salinicola</taxon>
    </lineage>
</organism>
<feature type="transmembrane region" description="Helical" evidence="7">
    <location>
        <begin position="52"/>
        <end position="72"/>
    </location>
</feature>
<keyword evidence="6 7" id="KW-0472">Membrane</keyword>
<proteinExistence type="inferred from homology"/>
<accession>A0ABY8FHB5</accession>
<evidence type="ECO:0000256" key="3">
    <source>
        <dbReference type="ARBA" id="ARBA00022475"/>
    </source>
</evidence>
<name>A0ABY8FHB5_9GAMM</name>
<evidence type="ECO:0000256" key="5">
    <source>
        <dbReference type="ARBA" id="ARBA00022989"/>
    </source>
</evidence>
<keyword evidence="9" id="KW-1185">Reference proteome</keyword>
<keyword evidence="4 7" id="KW-0812">Transmembrane</keyword>
<evidence type="ECO:0000313" key="8">
    <source>
        <dbReference type="EMBL" id="WFF42214.1"/>
    </source>
</evidence>
<dbReference type="EMBL" id="CP035631">
    <property type="protein sequence ID" value="WFF42214.1"/>
    <property type="molecule type" value="Genomic_DNA"/>
</dbReference>
<dbReference type="InterPro" id="IPR032808">
    <property type="entry name" value="DoxX"/>
</dbReference>